<feature type="compositionally biased region" description="Polar residues" evidence="1">
    <location>
        <begin position="381"/>
        <end position="400"/>
    </location>
</feature>
<sequence length="400" mass="44739">MGLNVGQAIGIGVVAGFVGALILVWFIPRTPTIQIVQDGEPVHTWPEIPQHLREMNRREADPRIDSVRRFGFRMIPLMSVPQIAEAVEFERSIDRFVGMCLKAPFQPQPPVPESLFDENELVRLAGKPINGGTWSASISNTATRASAVKCFLAQFVFKRMHPNCPPQDCLLPPEIASCYQLINVPHDNPGSKLKLDYKNRIQVNKSAGDDLIGIWRELLFLLLLDPFTLLPLPPRWFEEGDPREERTLAMVPVIIDVLHLESLRNDRVRQEEDTIERCITGILETSANSALHLLAQPSEWEAVWEANEPGFIVFPEIRLVWNGYTKFSKPAVVDVDTVRPIPSDDNRQAGDNKHADDNQYPEAGAPEQPNLDTEKLPSLEDGQSLTQGIGQESGPSTANR</sequence>
<dbReference type="InParanoid" id="C7YKX7"/>
<accession>C7YKX7</accession>
<organism evidence="3 4">
    <name type="scientific">Fusarium vanettenii (strain ATCC MYA-4622 / CBS 123669 / FGSC 9596 / NRRL 45880 / 77-13-4)</name>
    <name type="common">Fusarium solani subsp. pisi</name>
    <dbReference type="NCBI Taxonomy" id="660122"/>
    <lineage>
        <taxon>Eukaryota</taxon>
        <taxon>Fungi</taxon>
        <taxon>Dikarya</taxon>
        <taxon>Ascomycota</taxon>
        <taxon>Pezizomycotina</taxon>
        <taxon>Sordariomycetes</taxon>
        <taxon>Hypocreomycetidae</taxon>
        <taxon>Hypocreales</taxon>
        <taxon>Nectriaceae</taxon>
        <taxon>Fusarium</taxon>
        <taxon>Fusarium solani species complex</taxon>
        <taxon>Fusarium vanettenii</taxon>
    </lineage>
</organism>
<dbReference type="OrthoDB" id="5080136at2759"/>
<evidence type="ECO:0000256" key="1">
    <source>
        <dbReference type="SAM" id="MobiDB-lite"/>
    </source>
</evidence>
<gene>
    <name evidence="3" type="ORF">NECHADRAFT_77330</name>
</gene>
<name>C7YKX7_FUSV7</name>
<keyword evidence="2" id="KW-0472">Membrane</keyword>
<keyword evidence="2" id="KW-1133">Transmembrane helix</keyword>
<feature type="region of interest" description="Disordered" evidence="1">
    <location>
        <begin position="337"/>
        <end position="400"/>
    </location>
</feature>
<dbReference type="AlphaFoldDB" id="C7YKX7"/>
<evidence type="ECO:0000313" key="3">
    <source>
        <dbReference type="EMBL" id="EEU47155.1"/>
    </source>
</evidence>
<evidence type="ECO:0000256" key="2">
    <source>
        <dbReference type="SAM" id="Phobius"/>
    </source>
</evidence>
<dbReference type="KEGG" id="nhe:NECHADRAFT_77330"/>
<protein>
    <submittedName>
        <fullName evidence="3">Uncharacterized protein</fullName>
    </submittedName>
</protein>
<keyword evidence="2" id="KW-0812">Transmembrane</keyword>
<dbReference type="EMBL" id="GG698897">
    <property type="protein sequence ID" value="EEU47155.1"/>
    <property type="molecule type" value="Genomic_DNA"/>
</dbReference>
<dbReference type="Proteomes" id="UP000005206">
    <property type="component" value="Chromosome 3"/>
</dbReference>
<keyword evidence="4" id="KW-1185">Reference proteome</keyword>
<evidence type="ECO:0000313" key="4">
    <source>
        <dbReference type="Proteomes" id="UP000005206"/>
    </source>
</evidence>
<dbReference type="eggNOG" id="ENOG502RN1V">
    <property type="taxonomic scope" value="Eukaryota"/>
</dbReference>
<reference evidence="3 4" key="1">
    <citation type="journal article" date="2009" name="PLoS Genet.">
        <title>The genome of Nectria haematococca: contribution of supernumerary chromosomes to gene expansion.</title>
        <authorList>
            <person name="Coleman J.J."/>
            <person name="Rounsley S.D."/>
            <person name="Rodriguez-Carres M."/>
            <person name="Kuo A."/>
            <person name="Wasmann C.C."/>
            <person name="Grimwood J."/>
            <person name="Schmutz J."/>
            <person name="Taga M."/>
            <person name="White G.J."/>
            <person name="Zhou S."/>
            <person name="Schwartz D.C."/>
            <person name="Freitag M."/>
            <person name="Ma L.J."/>
            <person name="Danchin E.G."/>
            <person name="Henrissat B."/>
            <person name="Coutinho P.M."/>
            <person name="Nelson D.R."/>
            <person name="Straney D."/>
            <person name="Napoli C.A."/>
            <person name="Barker B.M."/>
            <person name="Gribskov M."/>
            <person name="Rep M."/>
            <person name="Kroken S."/>
            <person name="Molnar I."/>
            <person name="Rensing C."/>
            <person name="Kennell J.C."/>
            <person name="Zamora J."/>
            <person name="Farman M.L."/>
            <person name="Selker E.U."/>
            <person name="Salamov A."/>
            <person name="Shapiro H."/>
            <person name="Pangilinan J."/>
            <person name="Lindquist E."/>
            <person name="Lamers C."/>
            <person name="Grigoriev I.V."/>
            <person name="Geiser D.M."/>
            <person name="Covert S.F."/>
            <person name="Temporini E."/>
            <person name="Vanetten H.D."/>
        </authorList>
    </citation>
    <scope>NUCLEOTIDE SEQUENCE [LARGE SCALE GENOMIC DNA]</scope>
    <source>
        <strain evidence="4">ATCC MYA-4622 / CBS 123669 / FGSC 9596 / NRRL 45880 / 77-13-4</strain>
    </source>
</reference>
<dbReference type="VEuPathDB" id="FungiDB:NECHADRAFT_77330"/>
<dbReference type="HOGENOM" id="CLU_783236_0_0_1"/>
<feature type="transmembrane region" description="Helical" evidence="2">
    <location>
        <begin position="6"/>
        <end position="27"/>
    </location>
</feature>
<dbReference type="GeneID" id="9670940"/>
<proteinExistence type="predicted"/>
<feature type="compositionally biased region" description="Basic and acidic residues" evidence="1">
    <location>
        <begin position="342"/>
        <end position="357"/>
    </location>
</feature>
<dbReference type="RefSeq" id="XP_003052868.1">
    <property type="nucleotide sequence ID" value="XM_003052822.1"/>
</dbReference>